<evidence type="ECO:0000313" key="2">
    <source>
        <dbReference type="Proteomes" id="UP000315700"/>
    </source>
</evidence>
<sequence length="423" mass="47989">MSTTRRRFLQAGLAGAAGLAIGRRGLAASETSIPVRAITRGPKHHWFAYYDKLQFDPTNRYVLSNEVDFEHRTPEPTDVINVGMVDIQDGDRWIELGQSRAWGWQQGCMLQWIPGSDSRVIWNDREGDQFVSRIHDVRTKETRTLPSAIYTISPDGRFAITADFARIQSLRPGYGYVGLPDQFADQKAPKESGIFRVDLETGERKLILSLHDIAQVPVSGEKVDQHWHWFNHLLISPDSKRFTVLNRWRAEDPATGKLQPRWQTRMLTASVDGGDLAILKLSTMISHFIWKDPEHISMWTKPLDKPDGFYVVKDRTSETTVIGEGIMTRDGHLTYIPGHPDWILNDSYPDKVNRNQVPYLFHVPTGKKVELGAFHSPLQYTGEWRCDTHPRASNDGRLVTIDSPHGGNGRQLYLIDVSGVLNS</sequence>
<dbReference type="AlphaFoldDB" id="A0A517SLY8"/>
<dbReference type="InterPro" id="IPR006311">
    <property type="entry name" value="TAT_signal"/>
</dbReference>
<dbReference type="RefSeq" id="WP_145034528.1">
    <property type="nucleotide sequence ID" value="NZ_CP036271.1"/>
</dbReference>
<evidence type="ECO:0000313" key="1">
    <source>
        <dbReference type="EMBL" id="QDT57146.1"/>
    </source>
</evidence>
<dbReference type="SUPFAM" id="SSF82171">
    <property type="entry name" value="DPP6 N-terminal domain-like"/>
    <property type="match status" value="1"/>
</dbReference>
<dbReference type="Gene3D" id="2.130.10.10">
    <property type="entry name" value="YVTN repeat-like/Quinoprotein amine dehydrogenase"/>
    <property type="match status" value="1"/>
</dbReference>
<protein>
    <recommendedName>
        <fullName evidence="3">Twin-arginine translocation signal domain-containing protein</fullName>
    </recommendedName>
</protein>
<reference evidence="1 2" key="1">
    <citation type="submission" date="2019-02" db="EMBL/GenBank/DDBJ databases">
        <title>Deep-cultivation of Planctomycetes and their phenomic and genomic characterization uncovers novel biology.</title>
        <authorList>
            <person name="Wiegand S."/>
            <person name="Jogler M."/>
            <person name="Boedeker C."/>
            <person name="Pinto D."/>
            <person name="Vollmers J."/>
            <person name="Rivas-Marin E."/>
            <person name="Kohn T."/>
            <person name="Peeters S.H."/>
            <person name="Heuer A."/>
            <person name="Rast P."/>
            <person name="Oberbeckmann S."/>
            <person name="Bunk B."/>
            <person name="Jeske O."/>
            <person name="Meyerdierks A."/>
            <person name="Storesund J.E."/>
            <person name="Kallscheuer N."/>
            <person name="Luecker S."/>
            <person name="Lage O.M."/>
            <person name="Pohl T."/>
            <person name="Merkel B.J."/>
            <person name="Hornburger P."/>
            <person name="Mueller R.-W."/>
            <person name="Bruemmer F."/>
            <person name="Labrenz M."/>
            <person name="Spormann A.M."/>
            <person name="Op den Camp H."/>
            <person name="Overmann J."/>
            <person name="Amann R."/>
            <person name="Jetten M.S.M."/>
            <person name="Mascher T."/>
            <person name="Medema M.H."/>
            <person name="Devos D.P."/>
            <person name="Kaster A.-K."/>
            <person name="Ovreas L."/>
            <person name="Rohde M."/>
            <person name="Galperin M.Y."/>
            <person name="Jogler C."/>
        </authorList>
    </citation>
    <scope>NUCLEOTIDE SEQUENCE [LARGE SCALE GENOMIC DNA]</scope>
    <source>
        <strain evidence="1 2">Pan44</strain>
    </source>
</reference>
<dbReference type="OrthoDB" id="5174394at2"/>
<dbReference type="InterPro" id="IPR015943">
    <property type="entry name" value="WD40/YVTN_repeat-like_dom_sf"/>
</dbReference>
<dbReference type="KEGG" id="ccos:Pan44_52130"/>
<evidence type="ECO:0008006" key="3">
    <source>
        <dbReference type="Google" id="ProtNLM"/>
    </source>
</evidence>
<dbReference type="InParanoid" id="A0A517SLY8"/>
<gene>
    <name evidence="1" type="ORF">Pan44_52130</name>
</gene>
<accession>A0A517SLY8</accession>
<dbReference type="Proteomes" id="UP000315700">
    <property type="component" value="Chromosome"/>
</dbReference>
<organism evidence="1 2">
    <name type="scientific">Caulifigura coniformis</name>
    <dbReference type="NCBI Taxonomy" id="2527983"/>
    <lineage>
        <taxon>Bacteria</taxon>
        <taxon>Pseudomonadati</taxon>
        <taxon>Planctomycetota</taxon>
        <taxon>Planctomycetia</taxon>
        <taxon>Planctomycetales</taxon>
        <taxon>Planctomycetaceae</taxon>
        <taxon>Caulifigura</taxon>
    </lineage>
</organism>
<dbReference type="EMBL" id="CP036271">
    <property type="protein sequence ID" value="QDT57146.1"/>
    <property type="molecule type" value="Genomic_DNA"/>
</dbReference>
<dbReference type="PROSITE" id="PS51318">
    <property type="entry name" value="TAT"/>
    <property type="match status" value="1"/>
</dbReference>
<proteinExistence type="predicted"/>
<keyword evidence="2" id="KW-1185">Reference proteome</keyword>
<name>A0A517SLY8_9PLAN</name>